<dbReference type="WBParaSite" id="PTRK_0000342100.1">
    <property type="protein sequence ID" value="PTRK_0000342100.1"/>
    <property type="gene ID" value="PTRK_0000342100"/>
</dbReference>
<dbReference type="AlphaFoldDB" id="A0A0N4Z865"/>
<protein>
    <submittedName>
        <fullName evidence="3">LigA</fullName>
    </submittedName>
</protein>
<feature type="compositionally biased region" description="Low complexity" evidence="1">
    <location>
        <begin position="75"/>
        <end position="91"/>
    </location>
</feature>
<feature type="compositionally biased region" description="Low complexity" evidence="1">
    <location>
        <begin position="53"/>
        <end position="67"/>
    </location>
</feature>
<keyword evidence="2" id="KW-1185">Reference proteome</keyword>
<accession>A0A0N4Z865</accession>
<feature type="region of interest" description="Disordered" evidence="1">
    <location>
        <begin position="1"/>
        <end position="313"/>
    </location>
</feature>
<proteinExistence type="predicted"/>
<name>A0A0N4Z865_PARTI</name>
<evidence type="ECO:0000256" key="1">
    <source>
        <dbReference type="SAM" id="MobiDB-lite"/>
    </source>
</evidence>
<feature type="compositionally biased region" description="Gly residues" evidence="1">
    <location>
        <begin position="126"/>
        <end position="140"/>
    </location>
</feature>
<reference evidence="3" key="1">
    <citation type="submission" date="2017-02" db="UniProtKB">
        <authorList>
            <consortium name="WormBaseParasite"/>
        </authorList>
    </citation>
    <scope>IDENTIFICATION</scope>
</reference>
<feature type="compositionally biased region" description="Basic and acidic residues" evidence="1">
    <location>
        <begin position="39"/>
        <end position="52"/>
    </location>
</feature>
<sequence>MGAGGQRDGYAGRRPHRRPDRPIDLRPAGGGRRAGAGAVDRDAVRGEDERRPSGGAATHAGAAARRSGSGDGPTGARADGASGASGDHGPAIAGRSFAGVGPQRLEQPGRSAARLPATDRVPAGRGSAGAPGGPLSGWGAGRAAAGAVSRGEGRPRRLHPERLRGARLFRQQRPAPAGRRAGDADARRLRPAGRARSPGHGPADRPVAGGGDGGAVRGAAGRCALFGAPHDQRRESGAGARLCGGGRGAGATTTVRSGPRRSRAHVASAALERPRVRAAAGRRRGAGGDPRRPVLLQPEQPGAGPGRGSDREA</sequence>
<organism evidence="2 3">
    <name type="scientific">Parastrongyloides trichosuri</name>
    <name type="common">Possum-specific nematode worm</name>
    <dbReference type="NCBI Taxonomy" id="131310"/>
    <lineage>
        <taxon>Eukaryota</taxon>
        <taxon>Metazoa</taxon>
        <taxon>Ecdysozoa</taxon>
        <taxon>Nematoda</taxon>
        <taxon>Chromadorea</taxon>
        <taxon>Rhabditida</taxon>
        <taxon>Tylenchina</taxon>
        <taxon>Panagrolaimomorpha</taxon>
        <taxon>Strongyloidoidea</taxon>
        <taxon>Strongyloididae</taxon>
        <taxon>Parastrongyloides</taxon>
    </lineage>
</organism>
<feature type="compositionally biased region" description="Low complexity" evidence="1">
    <location>
        <begin position="141"/>
        <end position="150"/>
    </location>
</feature>
<dbReference type="Proteomes" id="UP000038045">
    <property type="component" value="Unplaced"/>
</dbReference>
<evidence type="ECO:0000313" key="3">
    <source>
        <dbReference type="WBParaSite" id="PTRK_0000342100.1"/>
    </source>
</evidence>
<evidence type="ECO:0000313" key="2">
    <source>
        <dbReference type="Proteomes" id="UP000038045"/>
    </source>
</evidence>
<feature type="compositionally biased region" description="Basic and acidic residues" evidence="1">
    <location>
        <begin position="151"/>
        <end position="164"/>
    </location>
</feature>